<feature type="region of interest" description="Disordered" evidence="3">
    <location>
        <begin position="661"/>
        <end position="682"/>
    </location>
</feature>
<evidence type="ECO:0000256" key="3">
    <source>
        <dbReference type="SAM" id="MobiDB-lite"/>
    </source>
</evidence>
<evidence type="ECO:0000259" key="5">
    <source>
        <dbReference type="PROSITE" id="PS51184"/>
    </source>
</evidence>
<dbReference type="PROSITE" id="PS51183">
    <property type="entry name" value="JMJN"/>
    <property type="match status" value="1"/>
</dbReference>
<dbReference type="Pfam" id="PF02373">
    <property type="entry name" value="JmjC"/>
    <property type="match status" value="1"/>
</dbReference>
<evidence type="ECO:0000256" key="2">
    <source>
        <dbReference type="ARBA" id="ARBA00023242"/>
    </source>
</evidence>
<dbReference type="OrthoDB" id="1678912at2759"/>
<dbReference type="GO" id="GO:0010468">
    <property type="term" value="P:regulation of gene expression"/>
    <property type="evidence" value="ECO:0007669"/>
    <property type="project" value="TreeGrafter"/>
</dbReference>
<dbReference type="GO" id="GO:0005634">
    <property type="term" value="C:nucleus"/>
    <property type="evidence" value="ECO:0007669"/>
    <property type="project" value="UniProtKB-SubCell"/>
</dbReference>
<dbReference type="SMART" id="SM00545">
    <property type="entry name" value="JmjN"/>
    <property type="match status" value="1"/>
</dbReference>
<feature type="compositionally biased region" description="Polar residues" evidence="3">
    <location>
        <begin position="670"/>
        <end position="682"/>
    </location>
</feature>
<feature type="domain" description="JmjN" evidence="4">
    <location>
        <begin position="117"/>
        <end position="158"/>
    </location>
</feature>
<sequence>MGTKRPIQHLSNNNEENLSVPPGFVSLTSLTLKRMVTAWEAADAMNVGGEFRPGLTDAPLSNFDIERFKTSFTQKPWICHDELDHVPQRFDSEQTEIHKVTARCHPEESCLLELEDAPVFQPTEEEFKDTLKYIAKIRPRAENYGICCIVPPPSWRPPCLLEDKKTWEASKFSTHVQRLDGLQNLYLKRKLCRLNEEIETEMPKLAAGSECESSNGSVEVTVTSECEPGPEFTLENFKKYADDFKRHYFCQNGKVKDPDISINAVQERRGPLVAKIESEYWRIIENPSEEIEVLCGTDMGSRTVGSGFPITGSPPKNIAEYFDYVESGWNLNNIPNLPGSLLPFGCENTSAISVPQLFIGMCFSSQWWRNEHHHLYSVSYSHLGDPKIWYGIPGRYCFKFVEVVKKLFPQLSKHPNLLHELVTQLLPSMLTSEGIPVYRCVQNPMEFVVIFPGAYHSKFSCGFNCSEAVCFAPFDWLPYGQNIVELYSEYCLKTLISHDRMLLEAAMEAVSAHWEYIAMKKDSFKNQLWISVCGTNGILTRALKSRVENESIRRKHLCNQLLFRPFDEFDVAAKRECCVCLYDLYLSAMGCLCSPNRYSCLRHAKQLCSCAWGTKVFYFRYEITELKLLVEALKGNLKAIHNWAKRKARPDASQQLNACDKGPAAMGEQKNPNIITSRSSGDSSYELNGAASDKMGGGPAYGMNVIAYNNVTQTSERSAGANEDYKTMTTKLPRADTSLQNSKNQSASSLSTLPSDTQNVVKSPVQNVIILSDDEDEPP</sequence>
<proteinExistence type="predicted"/>
<gene>
    <name evidence="6" type="ORF">CDL12_06080</name>
</gene>
<dbReference type="Proteomes" id="UP000231279">
    <property type="component" value="Unassembled WGS sequence"/>
</dbReference>
<dbReference type="GO" id="GO:0000785">
    <property type="term" value="C:chromatin"/>
    <property type="evidence" value="ECO:0007669"/>
    <property type="project" value="TreeGrafter"/>
</dbReference>
<comment type="subcellular location">
    <subcellularLocation>
        <location evidence="1">Nucleus</location>
    </subcellularLocation>
</comment>
<dbReference type="GO" id="GO:0034647">
    <property type="term" value="F:histone H3K4me/H3K4me2/H3K4me3 demethylase activity"/>
    <property type="evidence" value="ECO:0007669"/>
    <property type="project" value="TreeGrafter"/>
</dbReference>
<protein>
    <recommendedName>
        <fullName evidence="8">Lysine-specific demethylase JMJ16</fullName>
    </recommendedName>
</protein>
<dbReference type="STRING" id="429701.A0A2G9HUM4"/>
<dbReference type="Gene3D" id="2.60.120.650">
    <property type="entry name" value="Cupin"/>
    <property type="match status" value="1"/>
</dbReference>
<evidence type="ECO:0000256" key="1">
    <source>
        <dbReference type="ARBA" id="ARBA00004123"/>
    </source>
</evidence>
<dbReference type="Pfam" id="PF02928">
    <property type="entry name" value="zf-C5HC2"/>
    <property type="match status" value="1"/>
</dbReference>
<dbReference type="InterPro" id="IPR004198">
    <property type="entry name" value="Znf_C5HC2"/>
</dbReference>
<keyword evidence="2" id="KW-0539">Nucleus</keyword>
<evidence type="ECO:0000313" key="7">
    <source>
        <dbReference type="Proteomes" id="UP000231279"/>
    </source>
</evidence>
<dbReference type="PANTHER" id="PTHR10694">
    <property type="entry name" value="LYSINE-SPECIFIC DEMETHYLASE"/>
    <property type="match status" value="1"/>
</dbReference>
<feature type="compositionally biased region" description="Polar residues" evidence="3">
    <location>
        <begin position="737"/>
        <end position="761"/>
    </location>
</feature>
<dbReference type="PANTHER" id="PTHR10694:SF113">
    <property type="entry name" value="PROTEIN JUMONJI"/>
    <property type="match status" value="1"/>
</dbReference>
<evidence type="ECO:0000313" key="6">
    <source>
        <dbReference type="EMBL" id="PIN21217.1"/>
    </source>
</evidence>
<feature type="domain" description="JmjC" evidence="5">
    <location>
        <begin position="323"/>
        <end position="488"/>
    </location>
</feature>
<dbReference type="EMBL" id="NKXS01000985">
    <property type="protein sequence ID" value="PIN21217.1"/>
    <property type="molecule type" value="Genomic_DNA"/>
</dbReference>
<comment type="caution">
    <text evidence="6">The sequence shown here is derived from an EMBL/GenBank/DDBJ whole genome shotgun (WGS) entry which is preliminary data.</text>
</comment>
<dbReference type="PROSITE" id="PS51184">
    <property type="entry name" value="JMJC"/>
    <property type="match status" value="1"/>
</dbReference>
<dbReference type="SMART" id="SM00558">
    <property type="entry name" value="JmjC"/>
    <property type="match status" value="1"/>
</dbReference>
<feature type="region of interest" description="Disordered" evidence="3">
    <location>
        <begin position="732"/>
        <end position="761"/>
    </location>
</feature>
<dbReference type="Pfam" id="PF02375">
    <property type="entry name" value="JmjN"/>
    <property type="match status" value="1"/>
</dbReference>
<organism evidence="6 7">
    <name type="scientific">Handroanthus impetiginosus</name>
    <dbReference type="NCBI Taxonomy" id="429701"/>
    <lineage>
        <taxon>Eukaryota</taxon>
        <taxon>Viridiplantae</taxon>
        <taxon>Streptophyta</taxon>
        <taxon>Embryophyta</taxon>
        <taxon>Tracheophyta</taxon>
        <taxon>Spermatophyta</taxon>
        <taxon>Magnoliopsida</taxon>
        <taxon>eudicotyledons</taxon>
        <taxon>Gunneridae</taxon>
        <taxon>Pentapetalae</taxon>
        <taxon>asterids</taxon>
        <taxon>lamiids</taxon>
        <taxon>Lamiales</taxon>
        <taxon>Bignoniaceae</taxon>
        <taxon>Crescentiina</taxon>
        <taxon>Tabebuia alliance</taxon>
        <taxon>Handroanthus</taxon>
    </lineage>
</organism>
<keyword evidence="7" id="KW-1185">Reference proteome</keyword>
<dbReference type="AlphaFoldDB" id="A0A2G9HUM4"/>
<evidence type="ECO:0000259" key="4">
    <source>
        <dbReference type="PROSITE" id="PS51183"/>
    </source>
</evidence>
<accession>A0A2G9HUM4</accession>
<dbReference type="SUPFAM" id="SSF51197">
    <property type="entry name" value="Clavaminate synthase-like"/>
    <property type="match status" value="1"/>
</dbReference>
<dbReference type="InterPro" id="IPR003347">
    <property type="entry name" value="JmjC_dom"/>
</dbReference>
<reference evidence="7" key="1">
    <citation type="journal article" date="2018" name="Gigascience">
        <title>Genome assembly of the Pink Ipe (Handroanthus impetiginosus, Bignoniaceae), a highly valued, ecologically keystone Neotropical timber forest tree.</title>
        <authorList>
            <person name="Silva-Junior O.B."/>
            <person name="Grattapaglia D."/>
            <person name="Novaes E."/>
            <person name="Collevatti R.G."/>
        </authorList>
    </citation>
    <scope>NUCLEOTIDE SEQUENCE [LARGE SCALE GENOMIC DNA]</scope>
    <source>
        <strain evidence="7">cv. UFG-1</strain>
    </source>
</reference>
<dbReference type="InterPro" id="IPR003349">
    <property type="entry name" value="JmjN"/>
</dbReference>
<evidence type="ECO:0008006" key="8">
    <source>
        <dbReference type="Google" id="ProtNLM"/>
    </source>
</evidence>
<name>A0A2G9HUM4_9LAMI</name>